<accession>A0A5C4N826</accession>
<dbReference type="Proteomes" id="UP000305709">
    <property type="component" value="Unassembled WGS sequence"/>
</dbReference>
<evidence type="ECO:0000256" key="2">
    <source>
        <dbReference type="SAM" id="MobiDB-lite"/>
    </source>
</evidence>
<gene>
    <name evidence="3" type="ORF">FHG71_19300</name>
</gene>
<dbReference type="Pfam" id="PF13561">
    <property type="entry name" value="adh_short_C2"/>
    <property type="match status" value="1"/>
</dbReference>
<evidence type="ECO:0000256" key="1">
    <source>
        <dbReference type="ARBA" id="ARBA00006484"/>
    </source>
</evidence>
<protein>
    <submittedName>
        <fullName evidence="3">SDR family oxidoreductase</fullName>
    </submittedName>
</protein>
<dbReference type="PRINTS" id="PR00081">
    <property type="entry name" value="GDHRDH"/>
</dbReference>
<comment type="similarity">
    <text evidence="1">Belongs to the short-chain dehydrogenases/reductases (SDR) family.</text>
</comment>
<evidence type="ECO:0000313" key="4">
    <source>
        <dbReference type="Proteomes" id="UP000305709"/>
    </source>
</evidence>
<dbReference type="PRINTS" id="PR00080">
    <property type="entry name" value="SDRFAMILY"/>
</dbReference>
<name>A0A5C4N826_9RHOB</name>
<dbReference type="OrthoDB" id="9789398at2"/>
<dbReference type="FunFam" id="3.40.50.720:FF:000084">
    <property type="entry name" value="Short-chain dehydrogenase reductase"/>
    <property type="match status" value="1"/>
</dbReference>
<feature type="compositionally biased region" description="Basic residues" evidence="2">
    <location>
        <begin position="200"/>
        <end position="211"/>
    </location>
</feature>
<evidence type="ECO:0000313" key="3">
    <source>
        <dbReference type="EMBL" id="TNC63597.1"/>
    </source>
</evidence>
<sequence length="249" mass="25766">MAEQDRAVALITGASRNIGRAIAVHLAGKGHDIVVHVGQDQRAGGATAAAVREAGGRAAVVTADLAQPEAISVMVERAAAVFGRLDVVVNNAAIRPESSFETLSYEEWREVMSICLDAPFLVSQAALPHLARSPSASIVNIGGLTGHTGAENRAHVVTAKAGLVGLTKALAHELAGRGIRVNCVAPGLIETDRGGASAHRPSHHASRRNLLGHRGTPEDVAMAVAYLCGPEGRYLTGQTLHVNGGAYLP</sequence>
<dbReference type="EMBL" id="VDFV01000048">
    <property type="protein sequence ID" value="TNC63597.1"/>
    <property type="molecule type" value="Genomic_DNA"/>
</dbReference>
<reference evidence="3 4" key="1">
    <citation type="submission" date="2019-06" db="EMBL/GenBank/DDBJ databases">
        <authorList>
            <person name="Jiang L."/>
        </authorList>
    </citation>
    <scope>NUCLEOTIDE SEQUENCE [LARGE SCALE GENOMIC DNA]</scope>
    <source>
        <strain evidence="3 4">YIM 48858</strain>
    </source>
</reference>
<comment type="caution">
    <text evidence="3">The sequence shown here is derived from an EMBL/GenBank/DDBJ whole genome shotgun (WGS) entry which is preliminary data.</text>
</comment>
<dbReference type="InterPro" id="IPR036291">
    <property type="entry name" value="NAD(P)-bd_dom_sf"/>
</dbReference>
<dbReference type="Gene3D" id="3.40.50.720">
    <property type="entry name" value="NAD(P)-binding Rossmann-like Domain"/>
    <property type="match status" value="1"/>
</dbReference>
<dbReference type="RefSeq" id="WP_139083329.1">
    <property type="nucleotide sequence ID" value="NZ_VDFV01000048.1"/>
</dbReference>
<proteinExistence type="inferred from homology"/>
<dbReference type="InterPro" id="IPR002347">
    <property type="entry name" value="SDR_fam"/>
</dbReference>
<organism evidence="3 4">
    <name type="scientific">Rubellimicrobium roseum</name>
    <dbReference type="NCBI Taxonomy" id="687525"/>
    <lineage>
        <taxon>Bacteria</taxon>
        <taxon>Pseudomonadati</taxon>
        <taxon>Pseudomonadota</taxon>
        <taxon>Alphaproteobacteria</taxon>
        <taxon>Rhodobacterales</taxon>
        <taxon>Roseobacteraceae</taxon>
        <taxon>Rubellimicrobium</taxon>
    </lineage>
</organism>
<keyword evidence="4" id="KW-1185">Reference proteome</keyword>
<dbReference type="InterPro" id="IPR050259">
    <property type="entry name" value="SDR"/>
</dbReference>
<dbReference type="PANTHER" id="PTHR42879">
    <property type="entry name" value="3-OXOACYL-(ACYL-CARRIER-PROTEIN) REDUCTASE"/>
    <property type="match status" value="1"/>
</dbReference>
<feature type="region of interest" description="Disordered" evidence="2">
    <location>
        <begin position="193"/>
        <end position="213"/>
    </location>
</feature>
<dbReference type="PANTHER" id="PTHR42879:SF2">
    <property type="entry name" value="3-OXOACYL-[ACYL-CARRIER-PROTEIN] REDUCTASE FABG"/>
    <property type="match status" value="1"/>
</dbReference>
<dbReference type="SUPFAM" id="SSF51735">
    <property type="entry name" value="NAD(P)-binding Rossmann-fold domains"/>
    <property type="match status" value="1"/>
</dbReference>
<dbReference type="AlphaFoldDB" id="A0A5C4N826"/>
<dbReference type="NCBIfam" id="NF009466">
    <property type="entry name" value="PRK12826.1-2"/>
    <property type="match status" value="1"/>
</dbReference>